<reference evidence="1 2" key="1">
    <citation type="submission" date="2021-03" db="EMBL/GenBank/DDBJ databases">
        <title>Genomic Encyclopedia of Type Strains, Phase IV (KMG-IV): sequencing the most valuable type-strain genomes for metagenomic binning, comparative biology and taxonomic classification.</title>
        <authorList>
            <person name="Goeker M."/>
        </authorList>
    </citation>
    <scope>NUCLEOTIDE SEQUENCE [LARGE SCALE GENOMIC DNA]</scope>
    <source>
        <strain evidence="1 2">DSM 1289</strain>
    </source>
</reference>
<comment type="caution">
    <text evidence="1">The sequence shown here is derived from an EMBL/GenBank/DDBJ whole genome shotgun (WGS) entry which is preliminary data.</text>
</comment>
<dbReference type="Proteomes" id="UP000767291">
    <property type="component" value="Unassembled WGS sequence"/>
</dbReference>
<name>A0ABS4EB23_9FIRM</name>
<organism evidence="1 2">
    <name type="scientific">Metaclostridioides mangenotii</name>
    <dbReference type="NCBI Taxonomy" id="1540"/>
    <lineage>
        <taxon>Bacteria</taxon>
        <taxon>Bacillati</taxon>
        <taxon>Bacillota</taxon>
        <taxon>Clostridia</taxon>
        <taxon>Peptostreptococcales</taxon>
        <taxon>Peptostreptococcaceae</taxon>
        <taxon>Metaclostridioides</taxon>
    </lineage>
</organism>
<gene>
    <name evidence="1" type="ORF">J2Z43_001517</name>
</gene>
<evidence type="ECO:0000313" key="2">
    <source>
        <dbReference type="Proteomes" id="UP000767291"/>
    </source>
</evidence>
<proteinExistence type="predicted"/>
<evidence type="ECO:0000313" key="1">
    <source>
        <dbReference type="EMBL" id="MBP1855124.1"/>
    </source>
</evidence>
<protein>
    <submittedName>
        <fullName evidence="1">Diketogulonate reductase-like aldo/keto reductase</fullName>
    </submittedName>
</protein>
<accession>A0ABS4EB23</accession>
<sequence>MSKAKIHKIFENEEAKRLFKQALKDSNGFSAFDLNSLYITEEMVKKWYDNFNSNNDGNN</sequence>
<keyword evidence="2" id="KW-1185">Reference proteome</keyword>
<dbReference type="RefSeq" id="WP_209456586.1">
    <property type="nucleotide sequence ID" value="NZ_BAAACS010000002.1"/>
</dbReference>
<dbReference type="EMBL" id="JAGGJX010000002">
    <property type="protein sequence ID" value="MBP1855124.1"/>
    <property type="molecule type" value="Genomic_DNA"/>
</dbReference>